<name>A0A8T0QD92_PANVG</name>
<evidence type="ECO:0000256" key="1">
    <source>
        <dbReference type="SAM" id="MobiDB-lite"/>
    </source>
</evidence>
<reference evidence="2" key="1">
    <citation type="submission" date="2020-05" db="EMBL/GenBank/DDBJ databases">
        <title>WGS assembly of Panicum virgatum.</title>
        <authorList>
            <person name="Lovell J.T."/>
            <person name="Jenkins J."/>
            <person name="Shu S."/>
            <person name="Juenger T.E."/>
            <person name="Schmutz J."/>
        </authorList>
    </citation>
    <scope>NUCLEOTIDE SEQUENCE</scope>
    <source>
        <strain evidence="2">AP13</strain>
    </source>
</reference>
<proteinExistence type="predicted"/>
<accession>A0A8T0QD92</accession>
<evidence type="ECO:0000313" key="2">
    <source>
        <dbReference type="EMBL" id="KAG2570542.1"/>
    </source>
</evidence>
<comment type="caution">
    <text evidence="2">The sequence shown here is derived from an EMBL/GenBank/DDBJ whole genome shotgun (WGS) entry which is preliminary data.</text>
</comment>
<dbReference type="Proteomes" id="UP000823388">
    <property type="component" value="Chromosome 7K"/>
</dbReference>
<organism evidence="2 3">
    <name type="scientific">Panicum virgatum</name>
    <name type="common">Blackwell switchgrass</name>
    <dbReference type="NCBI Taxonomy" id="38727"/>
    <lineage>
        <taxon>Eukaryota</taxon>
        <taxon>Viridiplantae</taxon>
        <taxon>Streptophyta</taxon>
        <taxon>Embryophyta</taxon>
        <taxon>Tracheophyta</taxon>
        <taxon>Spermatophyta</taxon>
        <taxon>Magnoliopsida</taxon>
        <taxon>Liliopsida</taxon>
        <taxon>Poales</taxon>
        <taxon>Poaceae</taxon>
        <taxon>PACMAD clade</taxon>
        <taxon>Panicoideae</taxon>
        <taxon>Panicodae</taxon>
        <taxon>Paniceae</taxon>
        <taxon>Panicinae</taxon>
        <taxon>Panicum</taxon>
        <taxon>Panicum sect. Hiantes</taxon>
    </lineage>
</organism>
<feature type="region of interest" description="Disordered" evidence="1">
    <location>
        <begin position="115"/>
        <end position="148"/>
    </location>
</feature>
<feature type="compositionally biased region" description="Basic and acidic residues" evidence="1">
    <location>
        <begin position="58"/>
        <end position="68"/>
    </location>
</feature>
<sequence length="218" mass="22915">MWLNHKTAQYSTPLQSRSGGRFCGVLRGGRGAVAAARAAAAADRRQRRSGGRCCGGDVEQRRSRDQRQRSLPHAFPSRAAPAAIGLVRGSGARRRPAGLAHAVAHLILLLAPSISPSPARADSGEEGSERKRDGSTRAGGGQLGGHVGDEVRTESWAAVEAGCCVWARGVVRHVGGARRASRRRWRELGGELAGGGGGRDKVGTEEIRMEVRGSSVSD</sequence>
<feature type="compositionally biased region" description="Gly residues" evidence="1">
    <location>
        <begin position="137"/>
        <end position="146"/>
    </location>
</feature>
<gene>
    <name evidence="2" type="ORF">PVAP13_7KG054336</name>
</gene>
<dbReference type="EMBL" id="CM029049">
    <property type="protein sequence ID" value="KAG2570542.1"/>
    <property type="molecule type" value="Genomic_DNA"/>
</dbReference>
<feature type="region of interest" description="Disordered" evidence="1">
    <location>
        <begin position="41"/>
        <end position="76"/>
    </location>
</feature>
<keyword evidence="3" id="KW-1185">Reference proteome</keyword>
<dbReference type="AlphaFoldDB" id="A0A8T0QD92"/>
<protein>
    <submittedName>
        <fullName evidence="2">Uncharacterized protein</fullName>
    </submittedName>
</protein>
<evidence type="ECO:0000313" key="3">
    <source>
        <dbReference type="Proteomes" id="UP000823388"/>
    </source>
</evidence>